<dbReference type="SUPFAM" id="SSF81301">
    <property type="entry name" value="Nucleotidyltransferase"/>
    <property type="match status" value="1"/>
</dbReference>
<feature type="domain" description="LicD/FKTN/FKRP nucleotidyltransferase" evidence="1">
    <location>
        <begin position="25"/>
        <end position="256"/>
    </location>
</feature>
<dbReference type="AlphaFoldDB" id="A0A4R6WDX9"/>
<dbReference type="Pfam" id="PF04991">
    <property type="entry name" value="LicD"/>
    <property type="match status" value="1"/>
</dbReference>
<dbReference type="EMBL" id="SNYV01000013">
    <property type="protein sequence ID" value="TDQ77989.1"/>
    <property type="molecule type" value="Genomic_DNA"/>
</dbReference>
<dbReference type="GO" id="GO:0016740">
    <property type="term" value="F:transferase activity"/>
    <property type="evidence" value="ECO:0007669"/>
    <property type="project" value="UniProtKB-KW"/>
</dbReference>
<dbReference type="PANTHER" id="PTHR43404:SF2">
    <property type="entry name" value="LIPOPOLYSACCHARIDE CHOLINEPHOSPHOTRANSFERASE LICD"/>
    <property type="match status" value="1"/>
</dbReference>
<dbReference type="InterPro" id="IPR043519">
    <property type="entry name" value="NT_sf"/>
</dbReference>
<protein>
    <submittedName>
        <fullName evidence="2">Lipopolysaccharide cholinephosphotransferase</fullName>
    </submittedName>
</protein>
<evidence type="ECO:0000259" key="1">
    <source>
        <dbReference type="Pfam" id="PF04991"/>
    </source>
</evidence>
<organism evidence="2 3">
    <name type="scientific">Sphingobacterium yanglingense</name>
    <dbReference type="NCBI Taxonomy" id="1437280"/>
    <lineage>
        <taxon>Bacteria</taxon>
        <taxon>Pseudomonadati</taxon>
        <taxon>Bacteroidota</taxon>
        <taxon>Sphingobacteriia</taxon>
        <taxon>Sphingobacteriales</taxon>
        <taxon>Sphingobacteriaceae</taxon>
        <taxon>Sphingobacterium</taxon>
    </lineage>
</organism>
<dbReference type="PANTHER" id="PTHR43404">
    <property type="entry name" value="LIPOPOLYSACCHARIDE CHOLINEPHOSPHOTRANSFERASE LICD"/>
    <property type="match status" value="1"/>
</dbReference>
<evidence type="ECO:0000313" key="3">
    <source>
        <dbReference type="Proteomes" id="UP000295292"/>
    </source>
</evidence>
<dbReference type="InterPro" id="IPR007074">
    <property type="entry name" value="LicD/FKTN/FKRP_NTP_transf"/>
</dbReference>
<proteinExistence type="predicted"/>
<name>A0A4R6WDX9_9SPHI</name>
<keyword evidence="2" id="KW-0808">Transferase</keyword>
<sequence>MIKGGISDLHKKMLIDVFRDFVRICEKYDLQYFCCGGTAIGVIRHQGMIPWDDDIDILMPRPDYDKFLKIFNSLDISDNYELITAESNNRYYLPFAKMCDKRTTILEYDDIPCVFGVFIDVFPLDGAPANLSQRNKQLLGFRRAANKLLVLPKSITINVRSGLTRIFNLQIRTAYNEFRYALNKKRNREKVLAEIDGYMLETDYSSSSYCGNYGGMWGIKEFGPKEWFDGYELGNFEGISVRLPRGYHELLTQMYGDYMQLPPLDKRVSHHHVAYLNLEKRVEIDKVLKLIRN</sequence>
<keyword evidence="3" id="KW-1185">Reference proteome</keyword>
<dbReference type="InterPro" id="IPR052942">
    <property type="entry name" value="LPS_cholinephosphotransferase"/>
</dbReference>
<dbReference type="GO" id="GO:0009100">
    <property type="term" value="P:glycoprotein metabolic process"/>
    <property type="evidence" value="ECO:0007669"/>
    <property type="project" value="UniProtKB-ARBA"/>
</dbReference>
<dbReference type="Proteomes" id="UP000295292">
    <property type="component" value="Unassembled WGS sequence"/>
</dbReference>
<comment type="caution">
    <text evidence="2">The sequence shown here is derived from an EMBL/GenBank/DDBJ whole genome shotgun (WGS) entry which is preliminary data.</text>
</comment>
<reference evidence="2 3" key="1">
    <citation type="submission" date="2019-03" db="EMBL/GenBank/DDBJ databases">
        <title>Genomic Encyclopedia of Archaeal and Bacterial Type Strains, Phase II (KMG-II): from individual species to whole genera.</title>
        <authorList>
            <person name="Goeker M."/>
        </authorList>
    </citation>
    <scope>NUCLEOTIDE SEQUENCE [LARGE SCALE GENOMIC DNA]</scope>
    <source>
        <strain evidence="2 3">DSM 28353</strain>
    </source>
</reference>
<evidence type="ECO:0000313" key="2">
    <source>
        <dbReference type="EMBL" id="TDQ77989.1"/>
    </source>
</evidence>
<accession>A0A4R6WDX9</accession>
<gene>
    <name evidence="2" type="ORF">CLV99_1965</name>
</gene>